<organism evidence="2 3">
    <name type="scientific">Brevundimonas halotolerans</name>
    <dbReference type="NCBI Taxonomy" id="69670"/>
    <lineage>
        <taxon>Bacteria</taxon>
        <taxon>Pseudomonadati</taxon>
        <taxon>Pseudomonadota</taxon>
        <taxon>Alphaproteobacteria</taxon>
        <taxon>Caulobacterales</taxon>
        <taxon>Caulobacteraceae</taxon>
        <taxon>Brevundimonas</taxon>
    </lineage>
</organism>
<dbReference type="RefSeq" id="WP_123285930.1">
    <property type="nucleotide sequence ID" value="NZ_JACIJB010000003.1"/>
</dbReference>
<dbReference type="Proteomes" id="UP000548978">
    <property type="component" value="Unassembled WGS sequence"/>
</dbReference>
<dbReference type="EMBL" id="JACIJB010000003">
    <property type="protein sequence ID" value="MBB5660438.1"/>
    <property type="molecule type" value="Genomic_DNA"/>
</dbReference>
<dbReference type="AlphaFoldDB" id="A0A7W9A2X2"/>
<comment type="caution">
    <text evidence="2">The sequence shown here is derived from an EMBL/GenBank/DDBJ whole genome shotgun (WGS) entry which is preliminary data.</text>
</comment>
<sequence>MATQSAVVRGAALVLMASSLALAGCSSIPIIGGSRDAATSNAPAVGIGVNAYLWRASLDTLSFMPLTNADPWGGVINYDWYSDPAAPNERFKATVFILDTRLRADALNVAVVKQVRGADGQWTAAPVDPQTETDLENAILTRARQLNLADAR</sequence>
<dbReference type="InterPro" id="IPR021959">
    <property type="entry name" value="DUF3576"/>
</dbReference>
<keyword evidence="1" id="KW-0732">Signal</keyword>
<proteinExistence type="predicted"/>
<evidence type="ECO:0008006" key="4">
    <source>
        <dbReference type="Google" id="ProtNLM"/>
    </source>
</evidence>
<dbReference type="Pfam" id="PF12100">
    <property type="entry name" value="DUF3576"/>
    <property type="match status" value="1"/>
</dbReference>
<protein>
    <recommendedName>
        <fullName evidence="4">DUF3576 domain-containing protein</fullName>
    </recommendedName>
</protein>
<accession>A0A7W9A2X2</accession>
<dbReference type="OrthoDB" id="8479681at2"/>
<feature type="signal peptide" evidence="1">
    <location>
        <begin position="1"/>
        <end position="23"/>
    </location>
</feature>
<evidence type="ECO:0000256" key="1">
    <source>
        <dbReference type="SAM" id="SignalP"/>
    </source>
</evidence>
<keyword evidence="3" id="KW-1185">Reference proteome</keyword>
<gene>
    <name evidence="2" type="ORF">FHS65_001183</name>
</gene>
<name>A0A7W9A2X2_9CAUL</name>
<reference evidence="2 3" key="1">
    <citation type="submission" date="2020-08" db="EMBL/GenBank/DDBJ databases">
        <title>Genomic Encyclopedia of Type Strains, Phase IV (KMG-IV): sequencing the most valuable type-strain genomes for metagenomic binning, comparative biology and taxonomic classification.</title>
        <authorList>
            <person name="Goeker M."/>
        </authorList>
    </citation>
    <scope>NUCLEOTIDE SEQUENCE [LARGE SCALE GENOMIC DNA]</scope>
    <source>
        <strain evidence="2 3">DSM 24448</strain>
    </source>
</reference>
<evidence type="ECO:0000313" key="3">
    <source>
        <dbReference type="Proteomes" id="UP000548978"/>
    </source>
</evidence>
<evidence type="ECO:0000313" key="2">
    <source>
        <dbReference type="EMBL" id="MBB5660438.1"/>
    </source>
</evidence>
<feature type="chain" id="PRO_5030735647" description="DUF3576 domain-containing protein" evidence="1">
    <location>
        <begin position="24"/>
        <end position="152"/>
    </location>
</feature>